<dbReference type="InterPro" id="IPR013849">
    <property type="entry name" value="DNA_helicase_Holl-junc_RuvA_I"/>
</dbReference>
<comment type="caution">
    <text evidence="6">Lacks conserved residue(s) required for the propagation of feature annotation.</text>
</comment>
<proteinExistence type="inferred from homology"/>
<comment type="function">
    <text evidence="6">The RuvA-RuvB-RuvC complex processes Holliday junction (HJ) DNA during genetic recombination and DNA repair, while the RuvA-RuvB complex plays an important role in the rescue of blocked DNA replication forks via replication fork reversal (RFR). RuvA specifically binds to HJ cruciform DNA, conferring on it an open structure. The RuvB hexamer acts as an ATP-dependent pump, pulling dsDNA into and through the RuvAB complex. HJ branch migration allows RuvC to scan DNA until it finds its consensus sequence, where it cleaves and resolves the cruciform DNA.</text>
</comment>
<evidence type="ECO:0000256" key="3">
    <source>
        <dbReference type="ARBA" id="ARBA00023125"/>
    </source>
</evidence>
<gene>
    <name evidence="6" type="primary">ruvA</name>
    <name evidence="8" type="ORF">HELGO_WM11571</name>
</gene>
<keyword evidence="1 6" id="KW-0963">Cytoplasm</keyword>
<comment type="subcellular location">
    <subcellularLocation>
        <location evidence="6">Cytoplasm</location>
    </subcellularLocation>
</comment>
<dbReference type="Gene3D" id="2.40.50.140">
    <property type="entry name" value="Nucleic acid-binding proteins"/>
    <property type="match status" value="1"/>
</dbReference>
<evidence type="ECO:0000313" key="8">
    <source>
        <dbReference type="EMBL" id="CAA6802221.1"/>
    </source>
</evidence>
<dbReference type="GO" id="GO:0005524">
    <property type="term" value="F:ATP binding"/>
    <property type="evidence" value="ECO:0007669"/>
    <property type="project" value="InterPro"/>
</dbReference>
<dbReference type="Pfam" id="PF07499">
    <property type="entry name" value="RuvA_C"/>
    <property type="match status" value="1"/>
</dbReference>
<keyword evidence="8" id="KW-0378">Hydrolase</keyword>
<feature type="region of interest" description="Domain III" evidence="6">
    <location>
        <begin position="138"/>
        <end position="182"/>
    </location>
</feature>
<dbReference type="GO" id="GO:0006310">
    <property type="term" value="P:DNA recombination"/>
    <property type="evidence" value="ECO:0007669"/>
    <property type="project" value="UniProtKB-UniRule"/>
</dbReference>
<dbReference type="CDD" id="cd14332">
    <property type="entry name" value="UBA_RuvA_C"/>
    <property type="match status" value="1"/>
</dbReference>
<dbReference type="GO" id="GO:0005737">
    <property type="term" value="C:cytoplasm"/>
    <property type="evidence" value="ECO:0007669"/>
    <property type="project" value="UniProtKB-SubCell"/>
</dbReference>
<dbReference type="SUPFAM" id="SSF46929">
    <property type="entry name" value="DNA helicase RuvA subunit, C-terminal domain"/>
    <property type="match status" value="1"/>
</dbReference>
<keyword evidence="2 6" id="KW-0227">DNA damage</keyword>
<evidence type="ECO:0000256" key="4">
    <source>
        <dbReference type="ARBA" id="ARBA00023172"/>
    </source>
</evidence>
<dbReference type="Gene3D" id="1.10.150.20">
    <property type="entry name" value="5' to 3' exonuclease, C-terminal subdomain"/>
    <property type="match status" value="1"/>
</dbReference>
<dbReference type="GO" id="GO:0000400">
    <property type="term" value="F:four-way junction DNA binding"/>
    <property type="evidence" value="ECO:0007669"/>
    <property type="project" value="UniProtKB-UniRule"/>
</dbReference>
<dbReference type="EMBL" id="CACVAW010000009">
    <property type="protein sequence ID" value="CAA6802221.1"/>
    <property type="molecule type" value="Genomic_DNA"/>
</dbReference>
<dbReference type="HAMAP" id="MF_00031">
    <property type="entry name" value="DNA_HJ_migration_RuvA"/>
    <property type="match status" value="1"/>
</dbReference>
<dbReference type="AlphaFoldDB" id="A0A6S6S1H7"/>
<evidence type="ECO:0000256" key="1">
    <source>
        <dbReference type="ARBA" id="ARBA00022490"/>
    </source>
</evidence>
<dbReference type="SUPFAM" id="SSF47781">
    <property type="entry name" value="RuvA domain 2-like"/>
    <property type="match status" value="1"/>
</dbReference>
<keyword evidence="3 6" id="KW-0238">DNA-binding</keyword>
<evidence type="ECO:0000256" key="5">
    <source>
        <dbReference type="ARBA" id="ARBA00023204"/>
    </source>
</evidence>
<keyword evidence="8" id="KW-0547">Nucleotide-binding</keyword>
<evidence type="ECO:0000256" key="2">
    <source>
        <dbReference type="ARBA" id="ARBA00022763"/>
    </source>
</evidence>
<keyword evidence="5 6" id="KW-0234">DNA repair</keyword>
<evidence type="ECO:0000256" key="6">
    <source>
        <dbReference type="HAMAP-Rule" id="MF_00031"/>
    </source>
</evidence>
<dbReference type="InterPro" id="IPR003583">
    <property type="entry name" value="Hlx-hairpin-Hlx_DNA-bd_motif"/>
</dbReference>
<comment type="domain">
    <text evidence="6">Has three domains with a flexible linker between the domains II and III and assumes an 'L' shape. Domain III is highly mobile and contacts RuvB.</text>
</comment>
<dbReference type="InterPro" id="IPR000085">
    <property type="entry name" value="RuvA"/>
</dbReference>
<accession>A0A6S6S1H7</accession>
<feature type="domain" description="Helix-hairpin-helix DNA-binding motif class 1" evidence="7">
    <location>
        <begin position="71"/>
        <end position="90"/>
    </location>
</feature>
<dbReference type="InterPro" id="IPR011114">
    <property type="entry name" value="RuvA_C"/>
</dbReference>
<reference evidence="8" key="1">
    <citation type="submission" date="2020-01" db="EMBL/GenBank/DDBJ databases">
        <authorList>
            <person name="Meier V. D."/>
            <person name="Meier V D."/>
        </authorList>
    </citation>
    <scope>NUCLEOTIDE SEQUENCE</scope>
    <source>
        <strain evidence="8">HLG_WM_MAG_12</strain>
    </source>
</reference>
<sequence length="182" mass="19969">MIVEIEGDITLIEPTFIHLKVGGITHKLFVSINTSSSLKKEFTNFHIVQIIKEESNSLYGFLSIDEQKVFQTLIKINGVGPSTAMAVCSTYSPQNFLSIVSSNDVRSITMVPGIGPKSAKRILIELSEFSLTNITTDKYIQDTVLALESLGFKNAKIKSILKDCTANDTASLVKEALQKLAK</sequence>
<comment type="subunit">
    <text evidence="6">Homotetramer. Forms an RuvA(8)-RuvB(12)-Holliday junction (HJ) complex. HJ DNA is sandwiched between 2 RuvA tetramers; dsDNA enters through RuvA and exits via RuvB. An RuvB hexamer assembles on each DNA strand where it exits the tetramer. Each RuvB hexamer is contacted by two RuvA subunits (via domain III) on 2 adjacent RuvB subunits; this complex drives branch migration. In the full resolvosome a probable DNA-RuvA(4)-RuvB(12)-RuvC(2) complex forms which resolves the HJ.</text>
</comment>
<dbReference type="Pfam" id="PF01330">
    <property type="entry name" value="RuvA_N"/>
    <property type="match status" value="1"/>
</dbReference>
<organism evidence="8">
    <name type="scientific">uncultured Campylobacterales bacterium</name>
    <dbReference type="NCBI Taxonomy" id="352960"/>
    <lineage>
        <taxon>Bacteria</taxon>
        <taxon>Pseudomonadati</taxon>
        <taxon>Campylobacterota</taxon>
        <taxon>Epsilonproteobacteria</taxon>
        <taxon>Campylobacterales</taxon>
        <taxon>environmental samples</taxon>
    </lineage>
</organism>
<dbReference type="GO" id="GO:0009379">
    <property type="term" value="C:Holliday junction helicase complex"/>
    <property type="evidence" value="ECO:0007669"/>
    <property type="project" value="InterPro"/>
</dbReference>
<dbReference type="InterPro" id="IPR010994">
    <property type="entry name" value="RuvA_2-like"/>
</dbReference>
<feature type="domain" description="Helix-hairpin-helix DNA-binding motif class 1" evidence="7">
    <location>
        <begin position="106"/>
        <end position="125"/>
    </location>
</feature>
<dbReference type="InterPro" id="IPR036267">
    <property type="entry name" value="RuvA_C_sf"/>
</dbReference>
<dbReference type="GO" id="GO:0009378">
    <property type="term" value="F:four-way junction helicase activity"/>
    <property type="evidence" value="ECO:0007669"/>
    <property type="project" value="InterPro"/>
</dbReference>
<dbReference type="GO" id="GO:0048476">
    <property type="term" value="C:Holliday junction resolvase complex"/>
    <property type="evidence" value="ECO:0007669"/>
    <property type="project" value="UniProtKB-UniRule"/>
</dbReference>
<keyword evidence="4 6" id="KW-0233">DNA recombination</keyword>
<name>A0A6S6S1H7_9BACT</name>
<dbReference type="InterPro" id="IPR012340">
    <property type="entry name" value="NA-bd_OB-fold"/>
</dbReference>
<dbReference type="SUPFAM" id="SSF50249">
    <property type="entry name" value="Nucleic acid-binding proteins"/>
    <property type="match status" value="1"/>
</dbReference>
<keyword evidence="8" id="KW-0067">ATP-binding</keyword>
<dbReference type="NCBIfam" id="TIGR00084">
    <property type="entry name" value="ruvA"/>
    <property type="match status" value="1"/>
</dbReference>
<comment type="similarity">
    <text evidence="6">Belongs to the RuvA family.</text>
</comment>
<dbReference type="GO" id="GO:0006281">
    <property type="term" value="P:DNA repair"/>
    <property type="evidence" value="ECO:0007669"/>
    <property type="project" value="UniProtKB-UniRule"/>
</dbReference>
<dbReference type="Pfam" id="PF14520">
    <property type="entry name" value="HHH_5"/>
    <property type="match status" value="1"/>
</dbReference>
<dbReference type="SMART" id="SM00278">
    <property type="entry name" value="HhH1"/>
    <property type="match status" value="2"/>
</dbReference>
<keyword evidence="8" id="KW-0347">Helicase</keyword>
<evidence type="ECO:0000259" key="7">
    <source>
        <dbReference type="SMART" id="SM00278"/>
    </source>
</evidence>
<protein>
    <recommendedName>
        <fullName evidence="6">Holliday junction branch migration complex subunit RuvA</fullName>
    </recommendedName>
</protein>